<reference evidence="2" key="1">
    <citation type="submission" date="2017-12" db="EMBL/GenBank/DDBJ databases">
        <title>Gene loss provides genomic basis for host adaptation in cereal stripe rust fungi.</title>
        <authorList>
            <person name="Xia C."/>
        </authorList>
    </citation>
    <scope>NUCLEOTIDE SEQUENCE [LARGE SCALE GENOMIC DNA]</scope>
    <source>
        <strain evidence="2">93-210</strain>
    </source>
</reference>
<sequence>MLYMLLVWTIIALVAFPSGILSASPQFCGNSFGPSLKVKKSSLNASLSPTDCTNPDGRLIYAELTLVATPSLNRDISMPLATTLVEGTDAVGTMKTLSTSAGLVSYSPPEMQQELVTNLPAS</sequence>
<organism evidence="2 3">
    <name type="scientific">Puccinia striiformis</name>
    <dbReference type="NCBI Taxonomy" id="27350"/>
    <lineage>
        <taxon>Eukaryota</taxon>
        <taxon>Fungi</taxon>
        <taxon>Dikarya</taxon>
        <taxon>Basidiomycota</taxon>
        <taxon>Pucciniomycotina</taxon>
        <taxon>Pucciniomycetes</taxon>
        <taxon>Pucciniales</taxon>
        <taxon>Pucciniaceae</taxon>
        <taxon>Puccinia</taxon>
    </lineage>
</organism>
<dbReference type="Proteomes" id="UP000239156">
    <property type="component" value="Unassembled WGS sequence"/>
</dbReference>
<feature type="chain" id="PRO_5015477852" evidence="1">
    <location>
        <begin position="23"/>
        <end position="122"/>
    </location>
</feature>
<evidence type="ECO:0000313" key="3">
    <source>
        <dbReference type="Proteomes" id="UP000239156"/>
    </source>
</evidence>
<dbReference type="AlphaFoldDB" id="A0A2S4VIS5"/>
<evidence type="ECO:0000256" key="1">
    <source>
        <dbReference type="SAM" id="SignalP"/>
    </source>
</evidence>
<name>A0A2S4VIS5_9BASI</name>
<keyword evidence="3" id="KW-1185">Reference proteome</keyword>
<accession>A0A2S4VIS5</accession>
<feature type="signal peptide" evidence="1">
    <location>
        <begin position="1"/>
        <end position="22"/>
    </location>
</feature>
<comment type="caution">
    <text evidence="2">The sequence shown here is derived from an EMBL/GenBank/DDBJ whole genome shotgun (WGS) entry which is preliminary data.</text>
</comment>
<gene>
    <name evidence="2" type="ORF">PSTT_06815</name>
</gene>
<protein>
    <submittedName>
        <fullName evidence="2">Uncharacterized protein</fullName>
    </submittedName>
</protein>
<evidence type="ECO:0000313" key="2">
    <source>
        <dbReference type="EMBL" id="POW09442.1"/>
    </source>
</evidence>
<keyword evidence="1" id="KW-0732">Signal</keyword>
<proteinExistence type="predicted"/>
<dbReference type="VEuPathDB" id="FungiDB:PSTT_06815"/>
<dbReference type="EMBL" id="PKSL01000055">
    <property type="protein sequence ID" value="POW09442.1"/>
    <property type="molecule type" value="Genomic_DNA"/>
</dbReference>